<dbReference type="EC" id="1.1.1.94" evidence="10 13"/>
<evidence type="ECO:0000259" key="18">
    <source>
        <dbReference type="Pfam" id="PF01210"/>
    </source>
</evidence>
<dbReference type="InterPro" id="IPR013328">
    <property type="entry name" value="6PGD_dom2"/>
</dbReference>
<dbReference type="GO" id="GO:0008654">
    <property type="term" value="P:phospholipid biosynthetic process"/>
    <property type="evidence" value="ECO:0007669"/>
    <property type="project" value="UniProtKB-KW"/>
</dbReference>
<evidence type="ECO:0000256" key="8">
    <source>
        <dbReference type="ARBA" id="ARBA00023264"/>
    </source>
</evidence>
<comment type="caution">
    <text evidence="13">Lacks conserved residue(s) required for the propagation of feature annotation.</text>
</comment>
<evidence type="ECO:0000256" key="3">
    <source>
        <dbReference type="ARBA" id="ARBA00022857"/>
    </source>
</evidence>
<evidence type="ECO:0000256" key="12">
    <source>
        <dbReference type="ARBA" id="ARBA00080511"/>
    </source>
</evidence>
<comment type="subcellular location">
    <subcellularLocation>
        <location evidence="13">Cytoplasm</location>
    </subcellularLocation>
</comment>
<dbReference type="GO" id="GO:0005829">
    <property type="term" value="C:cytosol"/>
    <property type="evidence" value="ECO:0007669"/>
    <property type="project" value="TreeGrafter"/>
</dbReference>
<keyword evidence="13" id="KW-0547">Nucleotide-binding</keyword>
<feature type="domain" description="Glycerol-3-phosphate dehydrogenase NAD-dependent C-terminal" evidence="19">
    <location>
        <begin position="190"/>
        <end position="330"/>
    </location>
</feature>
<feature type="binding site" evidence="13">
    <location>
        <position position="115"/>
    </location>
    <ligand>
        <name>sn-glycerol 3-phosphate</name>
        <dbReference type="ChEBI" id="CHEBI:57597"/>
    </ligand>
</feature>
<evidence type="ECO:0000256" key="7">
    <source>
        <dbReference type="ARBA" id="ARBA00023209"/>
    </source>
</evidence>
<dbReference type="GO" id="GO:0006650">
    <property type="term" value="P:glycerophospholipid metabolic process"/>
    <property type="evidence" value="ECO:0007669"/>
    <property type="project" value="UniProtKB-UniRule"/>
</dbReference>
<dbReference type="PIRSF" id="PIRSF000114">
    <property type="entry name" value="Glycerol-3-P_dh"/>
    <property type="match status" value="1"/>
</dbReference>
<dbReference type="SUPFAM" id="SSF48179">
    <property type="entry name" value="6-phosphogluconate dehydrogenase C-terminal domain-like"/>
    <property type="match status" value="1"/>
</dbReference>
<feature type="active site" description="Proton acceptor" evidence="13 14">
    <location>
        <position position="201"/>
    </location>
</feature>
<organism evidence="20 21">
    <name type="scientific">Desulfonema magnum</name>
    <dbReference type="NCBI Taxonomy" id="45655"/>
    <lineage>
        <taxon>Bacteria</taxon>
        <taxon>Pseudomonadati</taxon>
        <taxon>Thermodesulfobacteriota</taxon>
        <taxon>Desulfobacteria</taxon>
        <taxon>Desulfobacterales</taxon>
        <taxon>Desulfococcaceae</taxon>
        <taxon>Desulfonema</taxon>
    </lineage>
</organism>
<evidence type="ECO:0000256" key="5">
    <source>
        <dbReference type="ARBA" id="ARBA00023027"/>
    </source>
</evidence>
<keyword evidence="13" id="KW-0963">Cytoplasm</keyword>
<dbReference type="InterPro" id="IPR011128">
    <property type="entry name" value="G3P_DH_NAD-dep_N"/>
</dbReference>
<dbReference type="Gene3D" id="1.10.1040.10">
    <property type="entry name" value="N-(1-d-carboxylethyl)-l-norvaline Dehydrogenase, domain 2"/>
    <property type="match status" value="1"/>
</dbReference>
<keyword evidence="8 13" id="KW-1208">Phospholipid metabolism</keyword>
<feature type="domain" description="Glycerol-3-phosphate dehydrogenase NAD-dependent N-terminal" evidence="18">
    <location>
        <begin position="12"/>
        <end position="170"/>
    </location>
</feature>
<dbReference type="GO" id="GO:0051287">
    <property type="term" value="F:NAD binding"/>
    <property type="evidence" value="ECO:0007669"/>
    <property type="project" value="InterPro"/>
</dbReference>
<dbReference type="GO" id="GO:0046168">
    <property type="term" value="P:glycerol-3-phosphate catabolic process"/>
    <property type="evidence" value="ECO:0007669"/>
    <property type="project" value="InterPro"/>
</dbReference>
<feature type="binding site" evidence="13">
    <location>
        <position position="115"/>
    </location>
    <ligand>
        <name>NADPH</name>
        <dbReference type="ChEBI" id="CHEBI:57783"/>
    </ligand>
</feature>
<feature type="binding site" evidence="13">
    <location>
        <position position="201"/>
    </location>
    <ligand>
        <name>sn-glycerol 3-phosphate</name>
        <dbReference type="ChEBI" id="CHEBI:57597"/>
    </ligand>
</feature>
<feature type="binding site" evidence="13">
    <location>
        <position position="265"/>
    </location>
    <ligand>
        <name>NADPH</name>
        <dbReference type="ChEBI" id="CHEBI:57783"/>
    </ligand>
</feature>
<dbReference type="Proteomes" id="UP000663722">
    <property type="component" value="Chromosome"/>
</dbReference>
<evidence type="ECO:0000259" key="19">
    <source>
        <dbReference type="Pfam" id="PF07479"/>
    </source>
</evidence>
<comment type="function">
    <text evidence="13">Catalyzes the reduction of the glycolytic intermediate dihydroxyacetone phosphate (DHAP) to sn-glycerol 3-phosphate (G3P), the key precursor for phospholipid synthesis.</text>
</comment>
<comment type="catalytic activity">
    <reaction evidence="13">
        <text>sn-glycerol 3-phosphate + NAD(+) = dihydroxyacetone phosphate + NADH + H(+)</text>
        <dbReference type="Rhea" id="RHEA:11092"/>
        <dbReference type="ChEBI" id="CHEBI:15378"/>
        <dbReference type="ChEBI" id="CHEBI:57540"/>
        <dbReference type="ChEBI" id="CHEBI:57597"/>
        <dbReference type="ChEBI" id="CHEBI:57642"/>
        <dbReference type="ChEBI" id="CHEBI:57945"/>
        <dbReference type="EC" id="1.1.1.94"/>
    </reaction>
</comment>
<evidence type="ECO:0000256" key="10">
    <source>
        <dbReference type="ARBA" id="ARBA00066687"/>
    </source>
</evidence>
<dbReference type="InterPro" id="IPR006109">
    <property type="entry name" value="G3P_DH_NAD-dep_C"/>
</dbReference>
<keyword evidence="21" id="KW-1185">Reference proteome</keyword>
<evidence type="ECO:0000313" key="20">
    <source>
        <dbReference type="EMBL" id="QTA93536.1"/>
    </source>
</evidence>
<evidence type="ECO:0000256" key="16">
    <source>
        <dbReference type="PIRSR" id="PIRSR000114-3"/>
    </source>
</evidence>
<feature type="binding site" evidence="13">
    <location>
        <position position="266"/>
    </location>
    <ligand>
        <name>sn-glycerol 3-phosphate</name>
        <dbReference type="ChEBI" id="CHEBI:57597"/>
    </ligand>
</feature>
<gene>
    <name evidence="13 20" type="primary">gpsA</name>
    <name evidence="20" type="ORF">dnm_096380</name>
</gene>
<dbReference type="PANTHER" id="PTHR11728:SF1">
    <property type="entry name" value="GLYCEROL-3-PHOSPHATE DEHYDROGENASE [NAD(+)] 2, CHLOROPLASTIC"/>
    <property type="match status" value="1"/>
</dbReference>
<feature type="binding site" evidence="13">
    <location>
        <position position="264"/>
    </location>
    <ligand>
        <name>sn-glycerol 3-phosphate</name>
        <dbReference type="ChEBI" id="CHEBI:57597"/>
    </ligand>
</feature>
<dbReference type="FunFam" id="3.40.50.720:FF:000019">
    <property type="entry name" value="Glycerol-3-phosphate dehydrogenase [NAD(P)+]"/>
    <property type="match status" value="1"/>
</dbReference>
<keyword evidence="5 13" id="KW-0520">NAD</keyword>
<evidence type="ECO:0000256" key="14">
    <source>
        <dbReference type="PIRSR" id="PIRSR000114-1"/>
    </source>
</evidence>
<dbReference type="InterPro" id="IPR006168">
    <property type="entry name" value="G3P_DH_NAD-dep"/>
</dbReference>
<evidence type="ECO:0000256" key="11">
    <source>
        <dbReference type="ARBA" id="ARBA00069372"/>
    </source>
</evidence>
<evidence type="ECO:0000256" key="2">
    <source>
        <dbReference type="ARBA" id="ARBA00022516"/>
    </source>
</evidence>
<dbReference type="HAMAP" id="MF_00394">
    <property type="entry name" value="NAD_Glyc3P_dehydrog"/>
    <property type="match status" value="1"/>
</dbReference>
<keyword evidence="2 13" id="KW-0444">Lipid biosynthesis</keyword>
<dbReference type="NCBIfam" id="NF000942">
    <property type="entry name" value="PRK00094.1-4"/>
    <property type="match status" value="1"/>
</dbReference>
<dbReference type="Pfam" id="PF07479">
    <property type="entry name" value="NAD_Gly3P_dh_C"/>
    <property type="match status" value="1"/>
</dbReference>
<keyword evidence="6 13" id="KW-0443">Lipid metabolism</keyword>
<evidence type="ECO:0000256" key="13">
    <source>
        <dbReference type="HAMAP-Rule" id="MF_00394"/>
    </source>
</evidence>
<evidence type="ECO:0000256" key="4">
    <source>
        <dbReference type="ARBA" id="ARBA00023002"/>
    </source>
</evidence>
<dbReference type="PANTHER" id="PTHR11728">
    <property type="entry name" value="GLYCEROL-3-PHOSPHATE DEHYDROGENASE"/>
    <property type="match status" value="1"/>
</dbReference>
<keyword evidence="7 13" id="KW-0594">Phospholipid biosynthesis</keyword>
<feature type="binding site" evidence="13">
    <location>
        <position position="146"/>
    </location>
    <ligand>
        <name>sn-glycerol 3-phosphate</name>
        <dbReference type="ChEBI" id="CHEBI:57597"/>
    </ligand>
</feature>
<dbReference type="AlphaFoldDB" id="A0A975GTY0"/>
<comment type="pathway">
    <text evidence="13">Membrane lipid metabolism; glycerophospholipid metabolism.</text>
</comment>
<feature type="binding site" evidence="16">
    <location>
        <begin position="17"/>
        <end position="22"/>
    </location>
    <ligand>
        <name>NAD(+)</name>
        <dbReference type="ChEBI" id="CHEBI:57540"/>
    </ligand>
</feature>
<accession>A0A975GTY0</accession>
<dbReference type="FunFam" id="1.10.1040.10:FF:000001">
    <property type="entry name" value="Glycerol-3-phosphate dehydrogenase [NAD(P)+]"/>
    <property type="match status" value="1"/>
</dbReference>
<feature type="binding site" evidence="16">
    <location>
        <position position="265"/>
    </location>
    <ligand>
        <name>NAD(+)</name>
        <dbReference type="ChEBI" id="CHEBI:57540"/>
    </ligand>
</feature>
<sequence length="345" mass="37703">MTKQMTNDKDIKIGVVGGGSWGTALANLLASKGFKTDFWVYEKEVKAQIEEYRENKFFLPGFFLSDNLFPSNDLIEVVSNKNLVLIVVPSHVMRETALKIAGHISEQTIIVCASKGIENGTHLTMSGVIAETLPEVPESHFAVLSGPSFAREVAAEFPTVVTVASKNHKTAQFVQHIFATPFFRVYTNDDVTGAELGGSVKNVIAIASGIIDGLGLGSNTRAALITRGLAEIRRLGLRLGANPRTFTGLAGIGDLVLTCTGELSRNYTVGKKIGQGQTLKEILSEMRMVAEGVKTAKSVYNLSRKLGVEMPISHETYHILYDDVSPREAVYKLMTRDLRHEMDEE</sequence>
<proteinExistence type="inferred from homology"/>
<dbReference type="NCBIfam" id="NF000940">
    <property type="entry name" value="PRK00094.1-2"/>
    <property type="match status" value="1"/>
</dbReference>
<dbReference type="Gene3D" id="3.40.50.720">
    <property type="entry name" value="NAD(P)-binding Rossmann-like Domain"/>
    <property type="match status" value="1"/>
</dbReference>
<dbReference type="InterPro" id="IPR008927">
    <property type="entry name" value="6-PGluconate_DH-like_C_sf"/>
</dbReference>
<comment type="catalytic activity">
    <reaction evidence="9">
        <text>sn-glycerol 3-phosphate + NADP(+) = dihydroxyacetone phosphate + NADPH + H(+)</text>
        <dbReference type="Rhea" id="RHEA:11096"/>
        <dbReference type="ChEBI" id="CHEBI:15378"/>
        <dbReference type="ChEBI" id="CHEBI:57597"/>
        <dbReference type="ChEBI" id="CHEBI:57642"/>
        <dbReference type="ChEBI" id="CHEBI:57783"/>
        <dbReference type="ChEBI" id="CHEBI:58349"/>
        <dbReference type="EC" id="1.1.1.94"/>
    </reaction>
    <physiologicalReaction direction="right-to-left" evidence="9">
        <dbReference type="Rhea" id="RHEA:11098"/>
    </physiologicalReaction>
</comment>
<dbReference type="PROSITE" id="PS00957">
    <property type="entry name" value="NAD_G3PDH"/>
    <property type="match status" value="1"/>
</dbReference>
<evidence type="ECO:0000256" key="1">
    <source>
        <dbReference type="ARBA" id="ARBA00011009"/>
    </source>
</evidence>
<keyword evidence="4 13" id="KW-0560">Oxidoreductase</keyword>
<dbReference type="GO" id="GO:0047952">
    <property type="term" value="F:glycerol-3-phosphate dehydrogenase [NAD(P)+] activity"/>
    <property type="evidence" value="ECO:0007669"/>
    <property type="project" value="UniProtKB-UniRule"/>
</dbReference>
<name>A0A975GTY0_9BACT</name>
<feature type="binding site" evidence="15">
    <location>
        <position position="115"/>
    </location>
    <ligand>
        <name>substrate</name>
    </ligand>
</feature>
<dbReference type="InterPro" id="IPR036291">
    <property type="entry name" value="NAD(P)-bd_dom_sf"/>
</dbReference>
<comment type="similarity">
    <text evidence="1 13 17">Belongs to the NAD-dependent glycerol-3-phosphate dehydrogenase family.</text>
</comment>
<evidence type="ECO:0000256" key="6">
    <source>
        <dbReference type="ARBA" id="ARBA00023098"/>
    </source>
</evidence>
<feature type="binding site" evidence="13">
    <location>
        <position position="289"/>
    </location>
    <ligand>
        <name>NADPH</name>
        <dbReference type="ChEBI" id="CHEBI:57783"/>
    </ligand>
</feature>
<reference evidence="20" key="1">
    <citation type="journal article" date="2021" name="Microb. Physiol.">
        <title>Proteogenomic Insights into the Physiology of Marine, Sulfate-Reducing, Filamentous Desulfonema limicola and Desulfonema magnum.</title>
        <authorList>
            <person name="Schnaars V."/>
            <person name="Wohlbrand L."/>
            <person name="Scheve S."/>
            <person name="Hinrichs C."/>
            <person name="Reinhardt R."/>
            <person name="Rabus R."/>
        </authorList>
    </citation>
    <scope>NUCLEOTIDE SEQUENCE</scope>
    <source>
        <strain evidence="20">4be13</strain>
    </source>
</reference>
<protein>
    <recommendedName>
        <fullName evidence="11 13">Glycerol-3-phosphate dehydrogenase [NAD(P)+]</fullName>
        <ecNumber evidence="10 13">1.1.1.94</ecNumber>
    </recommendedName>
    <alternativeName>
        <fullName evidence="13">NAD(P)(+)-dependent glycerol-3-phosphate dehydrogenase</fullName>
    </alternativeName>
    <alternativeName>
        <fullName evidence="12 13">NAD(P)H-dependent dihydroxyacetone-phosphate reductase</fullName>
    </alternativeName>
</protein>
<feature type="binding site" evidence="15">
    <location>
        <begin position="265"/>
        <end position="266"/>
    </location>
    <ligand>
        <name>substrate</name>
    </ligand>
</feature>
<feature type="binding site" evidence="13">
    <location>
        <position position="148"/>
    </location>
    <ligand>
        <name>sn-glycerol 3-phosphate</name>
        <dbReference type="ChEBI" id="CHEBI:57597"/>
    </ligand>
</feature>
<keyword evidence="3 13" id="KW-0521">NADP</keyword>
<dbReference type="KEGG" id="dmm:dnm_096380"/>
<evidence type="ECO:0000313" key="21">
    <source>
        <dbReference type="Proteomes" id="UP000663722"/>
    </source>
</evidence>
<feature type="binding site" evidence="13">
    <location>
        <position position="150"/>
    </location>
    <ligand>
        <name>NADPH</name>
        <dbReference type="ChEBI" id="CHEBI:57783"/>
    </ligand>
</feature>
<feature type="binding site" evidence="16">
    <location>
        <position position="150"/>
    </location>
    <ligand>
        <name>NAD(+)</name>
        <dbReference type="ChEBI" id="CHEBI:57540"/>
    </ligand>
</feature>
<dbReference type="GO" id="GO:0005975">
    <property type="term" value="P:carbohydrate metabolic process"/>
    <property type="evidence" value="ECO:0007669"/>
    <property type="project" value="InterPro"/>
</dbReference>
<evidence type="ECO:0000256" key="17">
    <source>
        <dbReference type="RuleBase" id="RU000437"/>
    </source>
</evidence>
<dbReference type="EMBL" id="CP061800">
    <property type="protein sequence ID" value="QTA93536.1"/>
    <property type="molecule type" value="Genomic_DNA"/>
</dbReference>
<feature type="binding site" evidence="13">
    <location>
        <position position="254"/>
    </location>
    <ligand>
        <name>sn-glycerol 3-phosphate</name>
        <dbReference type="ChEBI" id="CHEBI:57597"/>
    </ligand>
</feature>
<dbReference type="Pfam" id="PF01210">
    <property type="entry name" value="NAD_Gly3P_dh_N"/>
    <property type="match status" value="1"/>
</dbReference>
<evidence type="ECO:0000256" key="9">
    <source>
        <dbReference type="ARBA" id="ARBA00052716"/>
    </source>
</evidence>
<feature type="binding site" evidence="13">
    <location>
        <position position="291"/>
    </location>
    <ligand>
        <name>NADPH</name>
        <dbReference type="ChEBI" id="CHEBI:57783"/>
    </ligand>
</feature>
<dbReference type="NCBIfam" id="NF000941">
    <property type="entry name" value="PRK00094.1-3"/>
    <property type="match status" value="1"/>
</dbReference>
<feature type="binding site" evidence="13">
    <location>
        <position position="20"/>
    </location>
    <ligand>
        <name>NADPH</name>
        <dbReference type="ChEBI" id="CHEBI:57783"/>
    </ligand>
</feature>
<dbReference type="PRINTS" id="PR00077">
    <property type="entry name" value="GPDHDRGNASE"/>
</dbReference>
<dbReference type="GO" id="GO:0046167">
    <property type="term" value="P:glycerol-3-phosphate biosynthetic process"/>
    <property type="evidence" value="ECO:0007669"/>
    <property type="project" value="UniProtKB-UniRule"/>
</dbReference>
<evidence type="ECO:0000256" key="15">
    <source>
        <dbReference type="PIRSR" id="PIRSR000114-2"/>
    </source>
</evidence>
<feature type="binding site" evidence="13">
    <location>
        <position position="265"/>
    </location>
    <ligand>
        <name>sn-glycerol 3-phosphate</name>
        <dbReference type="ChEBI" id="CHEBI:57597"/>
    </ligand>
</feature>
<feature type="binding site" evidence="13">
    <location>
        <position position="21"/>
    </location>
    <ligand>
        <name>NADPH</name>
        <dbReference type="ChEBI" id="CHEBI:57783"/>
    </ligand>
</feature>
<dbReference type="SUPFAM" id="SSF51735">
    <property type="entry name" value="NAD(P)-binding Rossmann-fold domains"/>
    <property type="match status" value="1"/>
</dbReference>